<evidence type="ECO:0000313" key="2">
    <source>
        <dbReference type="Proteomes" id="UP001156666"/>
    </source>
</evidence>
<evidence type="ECO:0000313" key="1">
    <source>
        <dbReference type="EMBL" id="GLR18982.1"/>
    </source>
</evidence>
<dbReference type="EMBL" id="BSOH01000023">
    <property type="protein sequence ID" value="GLR18982.1"/>
    <property type="molecule type" value="Genomic_DNA"/>
</dbReference>
<reference evidence="1" key="1">
    <citation type="journal article" date="2014" name="Int. J. Syst. Evol. Microbiol.">
        <title>Complete genome sequence of Corynebacterium casei LMG S-19264T (=DSM 44701T), isolated from a smear-ripened cheese.</title>
        <authorList>
            <consortium name="US DOE Joint Genome Institute (JGI-PGF)"/>
            <person name="Walter F."/>
            <person name="Albersmeier A."/>
            <person name="Kalinowski J."/>
            <person name="Ruckert C."/>
        </authorList>
    </citation>
    <scope>NUCLEOTIDE SEQUENCE</scope>
    <source>
        <strain evidence="1">NBRC 108769</strain>
    </source>
</reference>
<comment type="caution">
    <text evidence="1">The sequence shown here is derived from an EMBL/GenBank/DDBJ whole genome shotgun (WGS) entry which is preliminary data.</text>
</comment>
<sequence length="155" mass="18215">MINDIIDAISDNEEEYEKRMLEFSEAQPFLLSFLLSEGFQVLDEQEKSLLFYLAMIIYFSITQEHEEPDTIELIDIQRTDEENWTLVDAKKFKTLKEIADYFFEDYEQEDLLAFVEDALGEDEEYEVSKIGRNVIFVSMKSFIDVLHVSIPTIEG</sequence>
<dbReference type="AlphaFoldDB" id="A0AA37SS91"/>
<reference evidence="1" key="2">
    <citation type="submission" date="2023-01" db="EMBL/GenBank/DDBJ databases">
        <title>Draft genome sequence of Portibacter lacus strain NBRC 108769.</title>
        <authorList>
            <person name="Sun Q."/>
            <person name="Mori K."/>
        </authorList>
    </citation>
    <scope>NUCLEOTIDE SEQUENCE</scope>
    <source>
        <strain evidence="1">NBRC 108769</strain>
    </source>
</reference>
<proteinExistence type="predicted"/>
<gene>
    <name evidence="1" type="ORF">GCM10007940_35980</name>
</gene>
<accession>A0AA37SS91</accession>
<protein>
    <submittedName>
        <fullName evidence="1">Uncharacterized protein</fullName>
    </submittedName>
</protein>
<keyword evidence="2" id="KW-1185">Reference proteome</keyword>
<organism evidence="1 2">
    <name type="scientific">Portibacter lacus</name>
    <dbReference type="NCBI Taxonomy" id="1099794"/>
    <lineage>
        <taxon>Bacteria</taxon>
        <taxon>Pseudomonadati</taxon>
        <taxon>Bacteroidota</taxon>
        <taxon>Saprospiria</taxon>
        <taxon>Saprospirales</taxon>
        <taxon>Haliscomenobacteraceae</taxon>
        <taxon>Portibacter</taxon>
    </lineage>
</organism>
<name>A0AA37SS91_9BACT</name>
<dbReference type="Proteomes" id="UP001156666">
    <property type="component" value="Unassembled WGS sequence"/>
</dbReference>